<gene>
    <name evidence="2" type="ORF">EU509_18410</name>
</gene>
<dbReference type="EMBL" id="SEUJ01000078">
    <property type="protein sequence ID" value="KAA1150111.1"/>
    <property type="molecule type" value="Genomic_DNA"/>
</dbReference>
<sequence length="345" mass="39620">MSTFKSDIFPISNLLKNLFASNSNYHARQMPDGRYIKAKGTISSYEIRKMLFNQQSIAIYQRNRNTTVNWICYDFDIIKSVLGSKLQNEAEAHIVELVNSFCAFLDNKNVEYLLEFSGNRGFHVWLLFDTSISYKNAHQILKTILNSSNIDTNWGLVDIDLFPSTANVSGKYGKGVKIPLSKHQKSQNYSYLLNEKIIDYNSLHKSSLSDEFISEQTSILESHKRNHITELELIFDIEELEFEPEDTYYKIRKVFTASKSISANKLINHWKNNNEFKVLAELVEKDKCSHEVRKLITGILANLTNDNGDNIGKNPGQEHEKSLCVQYLFKVGCTAHSFFLFCGHA</sequence>
<feature type="domain" description="TOTE conflict system primase" evidence="1">
    <location>
        <begin position="41"/>
        <end position="201"/>
    </location>
</feature>
<evidence type="ECO:0000313" key="2">
    <source>
        <dbReference type="EMBL" id="KAA1150111.1"/>
    </source>
</evidence>
<name>A0ABQ6RC89_9GAMM</name>
<reference evidence="2 3" key="1">
    <citation type="submission" date="2019-01" db="EMBL/GenBank/DDBJ databases">
        <title>Genome sequences of marine Pseudoalteromonas species.</title>
        <authorList>
            <person name="Boraston A.B."/>
            <person name="Hehemann J.-H."/>
            <person name="Vickers C.J."/>
            <person name="Salama-Alber O."/>
            <person name="Abe K."/>
            <person name="Hettle A.J."/>
        </authorList>
    </citation>
    <scope>NUCLEOTIDE SEQUENCE [LARGE SCALE GENOMIC DNA]</scope>
    <source>
        <strain evidence="2 3">PS47</strain>
    </source>
</reference>
<keyword evidence="3" id="KW-1185">Reference proteome</keyword>
<dbReference type="SUPFAM" id="SSF56747">
    <property type="entry name" value="Prim-pol domain"/>
    <property type="match status" value="1"/>
</dbReference>
<accession>A0ABQ6RC89</accession>
<dbReference type="Pfam" id="PF22548">
    <property type="entry name" value="AEP-TOTE"/>
    <property type="match status" value="1"/>
</dbReference>
<evidence type="ECO:0000313" key="3">
    <source>
        <dbReference type="Proteomes" id="UP000322915"/>
    </source>
</evidence>
<proteinExistence type="predicted"/>
<organism evidence="2 3">
    <name type="scientific">Pseudoalteromonas fuliginea</name>
    <dbReference type="NCBI Taxonomy" id="1872678"/>
    <lineage>
        <taxon>Bacteria</taxon>
        <taxon>Pseudomonadati</taxon>
        <taxon>Pseudomonadota</taxon>
        <taxon>Gammaproteobacteria</taxon>
        <taxon>Alteromonadales</taxon>
        <taxon>Pseudoalteromonadaceae</taxon>
        <taxon>Pseudoalteromonas</taxon>
    </lineage>
</organism>
<dbReference type="Proteomes" id="UP000322915">
    <property type="component" value="Unassembled WGS sequence"/>
</dbReference>
<evidence type="ECO:0000259" key="1">
    <source>
        <dbReference type="Pfam" id="PF22548"/>
    </source>
</evidence>
<comment type="caution">
    <text evidence="2">The sequence shown here is derived from an EMBL/GenBank/DDBJ whole genome shotgun (WGS) entry which is preliminary data.</text>
</comment>
<protein>
    <recommendedName>
        <fullName evidence="1">TOTE conflict system primase domain-containing protein</fullName>
    </recommendedName>
</protein>
<feature type="non-terminal residue" evidence="2">
    <location>
        <position position="345"/>
    </location>
</feature>
<dbReference type="InterPro" id="IPR054347">
    <property type="entry name" value="TOTE_primase"/>
</dbReference>
<dbReference type="RefSeq" id="WP_223176529.1">
    <property type="nucleotide sequence ID" value="NZ_SEUJ01000078.1"/>
</dbReference>